<sequence length="219" mass="25302">MAKPVTIGNITFSSHESAKKYIQAIVSHYDQGSRLENNDFIFVSDLLLLHPESDQKIASGIKAIFVDLDAQYHKNKCFYIERMDGSITDFSWISCIKGRNIRKEIFDAFRNAVTDQIKEFRISILKNDVICPYSNEKLNHKNSHVDHVQPLTFYTLVLKFLESESISLVDVKISEPEDNQFTAVLIDLEFKKKWQNYHKENAQLRLISQSANLSEAKKL</sequence>
<dbReference type="Proteomes" id="UP001483337">
    <property type="component" value="Chromosome"/>
</dbReference>
<proteinExistence type="predicted"/>
<dbReference type="PANTHER" id="PTHR33415:SF4">
    <property type="entry name" value="DCL PROTEIN (DUF3223)"/>
    <property type="match status" value="1"/>
</dbReference>
<dbReference type="InterPro" id="IPR044673">
    <property type="entry name" value="DCL-like"/>
</dbReference>
<gene>
    <name evidence="1" type="ORF">WJM97_22060</name>
</gene>
<reference evidence="1 2" key="1">
    <citation type="submission" date="2024-04" db="EMBL/GenBank/DDBJ databases">
        <title>Okeanomitos corallinicola gen. &amp; sp. nov. (Nostocales, Cyanobacteria), a new toxic marine heterocyst-forming cyanobacterium from a coral reef.</title>
        <authorList>
            <person name="Li H."/>
            <person name="Li R."/>
            <person name="Kang J."/>
            <person name="Hii K.S."/>
            <person name="Mohamed H.F."/>
            <person name="Xu X."/>
            <person name="Luo Z."/>
        </authorList>
    </citation>
    <scope>NUCLEOTIDE SEQUENCE [LARGE SCALE GENOMIC DNA]</scope>
    <source>
        <strain evidence="1 2">TIOX110</strain>
    </source>
</reference>
<organism evidence="1 2">
    <name type="scientific">Okeanomitos corallinicola TIOX110</name>
    <dbReference type="NCBI Taxonomy" id="3133117"/>
    <lineage>
        <taxon>Bacteria</taxon>
        <taxon>Bacillati</taxon>
        <taxon>Cyanobacteriota</taxon>
        <taxon>Cyanophyceae</taxon>
        <taxon>Nostocales</taxon>
        <taxon>Aphanizomenonaceae</taxon>
        <taxon>Okeanomitos</taxon>
    </lineage>
</organism>
<dbReference type="EMBL" id="CP150886">
    <property type="protein sequence ID" value="WZB88001.1"/>
    <property type="molecule type" value="Genomic_DNA"/>
</dbReference>
<dbReference type="PANTHER" id="PTHR33415">
    <property type="entry name" value="PROTEIN EMBRYO DEFECTIVE 514"/>
    <property type="match status" value="1"/>
</dbReference>
<evidence type="ECO:0000313" key="1">
    <source>
        <dbReference type="EMBL" id="WZB88001.1"/>
    </source>
</evidence>
<dbReference type="RefSeq" id="WP_353930910.1">
    <property type="nucleotide sequence ID" value="NZ_CP150886.1"/>
</dbReference>
<protein>
    <submittedName>
        <fullName evidence="1">DCL family protein</fullName>
    </submittedName>
</protein>
<evidence type="ECO:0000313" key="2">
    <source>
        <dbReference type="Proteomes" id="UP001483337"/>
    </source>
</evidence>
<keyword evidence="2" id="KW-1185">Reference proteome</keyword>
<dbReference type="Gene3D" id="3.10.450.40">
    <property type="match status" value="1"/>
</dbReference>
<dbReference type="Pfam" id="PF11523">
    <property type="entry name" value="DUF3223"/>
    <property type="match status" value="1"/>
</dbReference>
<name>A0ABZ2USB7_9CYAN</name>
<accession>A0ABZ2USB7</accession>